<reference evidence="1 2" key="1">
    <citation type="submission" date="2015-07" db="EMBL/GenBank/DDBJ databases">
        <authorList>
            <consortium name="Pathogen Informatics"/>
        </authorList>
    </citation>
    <scope>NUCLEOTIDE SEQUENCE [LARGE SCALE GENOMIC DNA]</scope>
    <source>
        <strain evidence="1 2">A316</strain>
    </source>
</reference>
<dbReference type="Proteomes" id="UP000041770">
    <property type="component" value="Unassembled WGS sequence"/>
</dbReference>
<accession>A0A655ZHA3</accession>
<proteinExistence type="predicted"/>
<organism evidence="1 2">
    <name type="scientific">Vibrio cholerae</name>
    <dbReference type="NCBI Taxonomy" id="666"/>
    <lineage>
        <taxon>Bacteria</taxon>
        <taxon>Pseudomonadati</taxon>
        <taxon>Pseudomonadota</taxon>
        <taxon>Gammaproteobacteria</taxon>
        <taxon>Vibrionales</taxon>
        <taxon>Vibrionaceae</taxon>
        <taxon>Vibrio</taxon>
    </lineage>
</organism>
<evidence type="ECO:0000313" key="2">
    <source>
        <dbReference type="Proteomes" id="UP000041770"/>
    </source>
</evidence>
<protein>
    <submittedName>
        <fullName evidence="1">Uncharacterized protein</fullName>
    </submittedName>
</protein>
<dbReference type="AlphaFoldDB" id="A0A655ZHA3"/>
<name>A0A655ZHA3_VIBCL</name>
<dbReference type="EMBL" id="CWQY01000012">
    <property type="protein sequence ID" value="CSC69595.1"/>
    <property type="molecule type" value="Genomic_DNA"/>
</dbReference>
<sequence length="136" mass="14844">MLGLIQAKIALILDSVTHHILGDQVPEDAFDVGQQIVFAQFGVHQGIDAGIGGMQPLQARKLIQTAGGHRRCGQQNRGLGAIFGQGEPFQLALKDLLAVVFIMFSQNIQLVEIVHRRVFFPLWLSSTLPLSFSATI</sequence>
<gene>
    <name evidence="1" type="ORF">ERS013200_02029</name>
</gene>
<evidence type="ECO:0000313" key="1">
    <source>
        <dbReference type="EMBL" id="CSC69595.1"/>
    </source>
</evidence>